<name>A0AAE0SF01_9BIVA</name>
<organism evidence="1 2">
    <name type="scientific">Potamilus streckersoni</name>
    <dbReference type="NCBI Taxonomy" id="2493646"/>
    <lineage>
        <taxon>Eukaryota</taxon>
        <taxon>Metazoa</taxon>
        <taxon>Spiralia</taxon>
        <taxon>Lophotrochozoa</taxon>
        <taxon>Mollusca</taxon>
        <taxon>Bivalvia</taxon>
        <taxon>Autobranchia</taxon>
        <taxon>Heteroconchia</taxon>
        <taxon>Palaeoheterodonta</taxon>
        <taxon>Unionida</taxon>
        <taxon>Unionoidea</taxon>
        <taxon>Unionidae</taxon>
        <taxon>Ambleminae</taxon>
        <taxon>Lampsilini</taxon>
        <taxon>Potamilus</taxon>
    </lineage>
</organism>
<reference evidence="1" key="2">
    <citation type="journal article" date="2021" name="Genome Biol. Evol.">
        <title>Developing a high-quality reference genome for a parasitic bivalve with doubly uniparental inheritance (Bivalvia: Unionida).</title>
        <authorList>
            <person name="Smith C.H."/>
        </authorList>
    </citation>
    <scope>NUCLEOTIDE SEQUENCE</scope>
    <source>
        <strain evidence="1">CHS0354</strain>
        <tissue evidence="1">Mantle</tissue>
    </source>
</reference>
<dbReference type="EMBL" id="JAEAOA010002345">
    <property type="protein sequence ID" value="KAK3590243.1"/>
    <property type="molecule type" value="Genomic_DNA"/>
</dbReference>
<comment type="caution">
    <text evidence="1">The sequence shown here is derived from an EMBL/GenBank/DDBJ whole genome shotgun (WGS) entry which is preliminary data.</text>
</comment>
<reference evidence="1" key="3">
    <citation type="submission" date="2023-05" db="EMBL/GenBank/DDBJ databases">
        <authorList>
            <person name="Smith C.H."/>
        </authorList>
    </citation>
    <scope>NUCLEOTIDE SEQUENCE</scope>
    <source>
        <strain evidence="1">CHS0354</strain>
        <tissue evidence="1">Mantle</tissue>
    </source>
</reference>
<gene>
    <name evidence="1" type="ORF">CHS0354_041317</name>
</gene>
<proteinExistence type="predicted"/>
<sequence>MAVDSIRRELSDNEMAVDSIRGELSENYLNYYFAADWYLPILLWLGKYDRKLVFISKIVGRT</sequence>
<protein>
    <submittedName>
        <fullName evidence="1">Uncharacterized protein</fullName>
    </submittedName>
</protein>
<accession>A0AAE0SF01</accession>
<dbReference type="Proteomes" id="UP001195483">
    <property type="component" value="Unassembled WGS sequence"/>
</dbReference>
<evidence type="ECO:0000313" key="2">
    <source>
        <dbReference type="Proteomes" id="UP001195483"/>
    </source>
</evidence>
<reference evidence="1" key="1">
    <citation type="journal article" date="2021" name="Genome Biol. Evol.">
        <title>A High-Quality Reference Genome for a Parasitic Bivalve with Doubly Uniparental Inheritance (Bivalvia: Unionida).</title>
        <authorList>
            <person name="Smith C.H."/>
        </authorList>
    </citation>
    <scope>NUCLEOTIDE SEQUENCE</scope>
    <source>
        <strain evidence="1">CHS0354</strain>
    </source>
</reference>
<keyword evidence="2" id="KW-1185">Reference proteome</keyword>
<evidence type="ECO:0000313" key="1">
    <source>
        <dbReference type="EMBL" id="KAK3590243.1"/>
    </source>
</evidence>
<dbReference type="AlphaFoldDB" id="A0AAE0SF01"/>